<comment type="caution">
    <text evidence="3">The sequence shown here is derived from an EMBL/GenBank/DDBJ whole genome shotgun (WGS) entry which is preliminary data.</text>
</comment>
<reference evidence="3 4" key="1">
    <citation type="submission" date="2024-10" db="EMBL/GenBank/DDBJ databases">
        <title>The Natural Products Discovery Center: Release of the First 8490 Sequenced Strains for Exploring Actinobacteria Biosynthetic Diversity.</title>
        <authorList>
            <person name="Kalkreuter E."/>
            <person name="Kautsar S.A."/>
            <person name="Yang D."/>
            <person name="Bader C.D."/>
            <person name="Teijaro C.N."/>
            <person name="Fluegel L."/>
            <person name="Davis C.M."/>
            <person name="Simpson J.R."/>
            <person name="Lauterbach L."/>
            <person name="Steele A.D."/>
            <person name="Gui C."/>
            <person name="Meng S."/>
            <person name="Li G."/>
            <person name="Viehrig K."/>
            <person name="Ye F."/>
            <person name="Su P."/>
            <person name="Kiefer A.F."/>
            <person name="Nichols A."/>
            <person name="Cepeda A.J."/>
            <person name="Yan W."/>
            <person name="Fan B."/>
            <person name="Jiang Y."/>
            <person name="Adhikari A."/>
            <person name="Zheng C.-J."/>
            <person name="Schuster L."/>
            <person name="Cowan T.M."/>
            <person name="Smanski M.J."/>
            <person name="Chevrette M.G."/>
            <person name="De Carvalho L.P.S."/>
            <person name="Shen B."/>
        </authorList>
    </citation>
    <scope>NUCLEOTIDE SEQUENCE [LARGE SCALE GENOMIC DNA]</scope>
    <source>
        <strain evidence="3 4">NPDC001390</strain>
    </source>
</reference>
<dbReference type="EMBL" id="JBIAWJ010000002">
    <property type="protein sequence ID" value="MFF4520993.1"/>
    <property type="molecule type" value="Genomic_DNA"/>
</dbReference>
<name>A0ABW6UE07_9ACTN</name>
<dbReference type="Gene3D" id="2.60.120.560">
    <property type="entry name" value="Exo-inulinase, domain 1"/>
    <property type="match status" value="1"/>
</dbReference>
<evidence type="ECO:0000259" key="2">
    <source>
        <dbReference type="Pfam" id="PF07995"/>
    </source>
</evidence>
<keyword evidence="1" id="KW-0732">Signal</keyword>
<dbReference type="InterPro" id="IPR011041">
    <property type="entry name" value="Quinoprot_gluc/sorb_DH_b-prop"/>
</dbReference>
<dbReference type="Proteomes" id="UP001602058">
    <property type="component" value="Unassembled WGS sequence"/>
</dbReference>
<gene>
    <name evidence="3" type="ORF">ACFY1D_05985</name>
</gene>
<dbReference type="Gene3D" id="2.120.10.30">
    <property type="entry name" value="TolB, C-terminal domain"/>
    <property type="match status" value="2"/>
</dbReference>
<dbReference type="InterPro" id="IPR011042">
    <property type="entry name" value="6-blade_b-propeller_TolB-like"/>
</dbReference>
<dbReference type="PANTHER" id="PTHR19328:SF75">
    <property type="entry name" value="ALDOSE SUGAR DEHYDROGENASE YLII"/>
    <property type="match status" value="1"/>
</dbReference>
<feature type="signal peptide" evidence="1">
    <location>
        <begin position="1"/>
        <end position="30"/>
    </location>
</feature>
<evidence type="ECO:0000313" key="3">
    <source>
        <dbReference type="EMBL" id="MFF4520993.1"/>
    </source>
</evidence>
<protein>
    <submittedName>
        <fullName evidence="3">PQQ-dependent sugar dehydrogenase</fullName>
    </submittedName>
</protein>
<feature type="domain" description="Glucose/Sorbosone dehydrogenase" evidence="2">
    <location>
        <begin position="213"/>
        <end position="369"/>
    </location>
</feature>
<keyword evidence="4" id="KW-1185">Reference proteome</keyword>
<dbReference type="PANTHER" id="PTHR19328">
    <property type="entry name" value="HEDGEHOG-INTERACTING PROTEIN"/>
    <property type="match status" value="1"/>
</dbReference>
<dbReference type="SUPFAM" id="SSF50952">
    <property type="entry name" value="Soluble quinoprotein glucose dehydrogenase"/>
    <property type="match status" value="1"/>
</dbReference>
<dbReference type="Pfam" id="PF07995">
    <property type="entry name" value="GSDH"/>
    <property type="match status" value="1"/>
</dbReference>
<proteinExistence type="predicted"/>
<dbReference type="RefSeq" id="WP_387884037.1">
    <property type="nucleotide sequence ID" value="NZ_JBIAWJ010000002.1"/>
</dbReference>
<evidence type="ECO:0000256" key="1">
    <source>
        <dbReference type="SAM" id="SignalP"/>
    </source>
</evidence>
<feature type="chain" id="PRO_5046283441" evidence="1">
    <location>
        <begin position="31"/>
        <end position="637"/>
    </location>
</feature>
<dbReference type="InterPro" id="IPR012938">
    <property type="entry name" value="Glc/Sorbosone_DH"/>
</dbReference>
<organism evidence="3 4">
    <name type="scientific">Streptomyces bluensis</name>
    <dbReference type="NCBI Taxonomy" id="33897"/>
    <lineage>
        <taxon>Bacteria</taxon>
        <taxon>Bacillati</taxon>
        <taxon>Actinomycetota</taxon>
        <taxon>Actinomycetes</taxon>
        <taxon>Kitasatosporales</taxon>
        <taxon>Streptomycetaceae</taxon>
        <taxon>Streptomyces</taxon>
    </lineage>
</organism>
<accession>A0ABW6UE07</accession>
<sequence>MRPRVLFLAPLVVLALLLSTLVALPGTAYAAGDPVTDPIRERPAASGIGLTVEEYAAFPKTEPPPSPVTDPRLVRHARINYLSELPDRSGRMAVPDLNGKLYLVEDGSPRVYLDIAAAFAPQFFASQGMGQGFGFVTFDPGFRRNGRFYTVHTELASTTTAVPDFRQAATTKYHGVVTEWTADDPSADTFRGTRREILRIDPRGTNSANGEYGIPAGNPFTSTPGALGEIYAYGMRDPHRFSWDPGGRHRMYLGHIGEHAVESVYEVRAGDNLGWSEREGAFVFDRTPANPCERLRTLPEDDERYGYTYPVAAYDHDPPADWNCRADVGRAIVGGFVYRGRDLPELRGTYVFGDLVDGRLLFADAKDMRRGSEELAQLYELMLYDGSGRRVTMRDLAGDTRVDLRFGRDADGELYLLSKANGKIWKVTGTRTFASCDTDGSRLTHVMDGANWAPVTPSKWRFPGHEAVLAEAGVQRPGPRRPFEYAVLTPGREYGDVRIDAEVRIDTPVEITNRDVIIVFDHQSDTRFSYVHLSSDNSIYPHNGVFVVNDADRARIEDQWNGRTGAPPAIADTGWHRVRVVRCASSGEIAVYVDGSKRPLMTAVDSTLGSGRVGFGSFDNTGRLRNLTVSSPEDSVE</sequence>
<evidence type="ECO:0000313" key="4">
    <source>
        <dbReference type="Proteomes" id="UP001602058"/>
    </source>
</evidence>